<comment type="caution">
    <text evidence="2">The sequence shown here is derived from an EMBL/GenBank/DDBJ whole genome shotgun (WGS) entry which is preliminary data.</text>
</comment>
<feature type="region of interest" description="Disordered" evidence="1">
    <location>
        <begin position="458"/>
        <end position="497"/>
    </location>
</feature>
<dbReference type="EMBL" id="JABBWE010000031">
    <property type="protein sequence ID" value="KAG1793354.1"/>
    <property type="molecule type" value="Genomic_DNA"/>
</dbReference>
<dbReference type="RefSeq" id="XP_041159810.1">
    <property type="nucleotide sequence ID" value="XM_041306683.1"/>
</dbReference>
<dbReference type="AlphaFoldDB" id="A0A9P7AP29"/>
<evidence type="ECO:0000256" key="1">
    <source>
        <dbReference type="SAM" id="MobiDB-lite"/>
    </source>
</evidence>
<feature type="compositionally biased region" description="Low complexity" evidence="1">
    <location>
        <begin position="472"/>
        <end position="488"/>
    </location>
</feature>
<dbReference type="GeneID" id="64600447"/>
<evidence type="ECO:0000313" key="3">
    <source>
        <dbReference type="Proteomes" id="UP000719766"/>
    </source>
</evidence>
<keyword evidence="3" id="KW-1185">Reference proteome</keyword>
<name>A0A9P7AP29_9AGAM</name>
<sequence>MSFDPIQYLPNQKDQRRCRAVSERSSHKSTHTGHPYPRNSATSASISRTNSQVSDNITPGLLHDDLDGIHGDRKLKRKGKQPEAPKLDLTKYTARERIAIEWIFKKLEMDMLTWKGWLPFATAAERSVADVYLSEVVAQANQKCCSNIIFTESLASDLILSLESCRTKLADAFAAFASKYDLQPPNDSQMTAPARKEYMKKRQSSLLDLSKENLFTNFLHGYKINSNIVKLLMFNNENFIDGHIYKWYKDPDSPLYDETLRRGLTTTPIMLLAWSAVALRFAIDRIVNPRTQFSWAKYADWHSEVIKAMECAYVHPVHGEEFKAHLSEIHLRGMEVMTESLNNLRARTVYIPASASEMSQPLELFKLKLNCHSISQSSTMSLHSTSAEPYLDVPSKSPQMHAFAGGSSIPPFADLEDSLIGPSPFSASAGGSSTSPFADLEDSLIGPSPFSAFAGGSSMPPFTDPEDPLIDPSPFSASAGGSSIPPFADTEESLIGPSHFSRPVGSSHYLRPEMGLDFVQSPPQLEIQENYHPYLQQSLSLAPSFDHDDRPYHLHPY</sequence>
<reference evidence="2" key="1">
    <citation type="journal article" date="2020" name="New Phytol.">
        <title>Comparative genomics reveals dynamic genome evolution in host specialist ectomycorrhizal fungi.</title>
        <authorList>
            <person name="Lofgren L.A."/>
            <person name="Nguyen N.H."/>
            <person name="Vilgalys R."/>
            <person name="Ruytinx J."/>
            <person name="Liao H.L."/>
            <person name="Branco S."/>
            <person name="Kuo A."/>
            <person name="LaButti K."/>
            <person name="Lipzen A."/>
            <person name="Andreopoulos W."/>
            <person name="Pangilinan J."/>
            <person name="Riley R."/>
            <person name="Hundley H."/>
            <person name="Na H."/>
            <person name="Barry K."/>
            <person name="Grigoriev I.V."/>
            <person name="Stajich J.E."/>
            <person name="Kennedy P.G."/>
        </authorList>
    </citation>
    <scope>NUCLEOTIDE SEQUENCE</scope>
    <source>
        <strain evidence="2">S12</strain>
    </source>
</reference>
<feature type="region of interest" description="Disordered" evidence="1">
    <location>
        <begin position="1"/>
        <end position="65"/>
    </location>
</feature>
<feature type="compositionally biased region" description="Basic and acidic residues" evidence="1">
    <location>
        <begin position="13"/>
        <end position="26"/>
    </location>
</feature>
<protein>
    <submittedName>
        <fullName evidence="2">Uncharacterized protein</fullName>
    </submittedName>
</protein>
<dbReference type="Proteomes" id="UP000719766">
    <property type="component" value="Unassembled WGS sequence"/>
</dbReference>
<feature type="compositionally biased region" description="Polar residues" evidence="1">
    <location>
        <begin position="39"/>
        <end position="57"/>
    </location>
</feature>
<evidence type="ECO:0000313" key="2">
    <source>
        <dbReference type="EMBL" id="KAG1793354.1"/>
    </source>
</evidence>
<organism evidence="2 3">
    <name type="scientific">Suillus plorans</name>
    <dbReference type="NCBI Taxonomy" id="116603"/>
    <lineage>
        <taxon>Eukaryota</taxon>
        <taxon>Fungi</taxon>
        <taxon>Dikarya</taxon>
        <taxon>Basidiomycota</taxon>
        <taxon>Agaricomycotina</taxon>
        <taxon>Agaricomycetes</taxon>
        <taxon>Agaricomycetidae</taxon>
        <taxon>Boletales</taxon>
        <taxon>Suillineae</taxon>
        <taxon>Suillaceae</taxon>
        <taxon>Suillus</taxon>
    </lineage>
</organism>
<proteinExistence type="predicted"/>
<gene>
    <name evidence="2" type="ORF">HD556DRAFT_1443792</name>
</gene>
<accession>A0A9P7AP29</accession>
<dbReference type="OrthoDB" id="2670300at2759"/>